<dbReference type="AlphaFoldDB" id="A0AAV6IXR3"/>
<gene>
    <name evidence="1" type="ORF">RHGRI_026783</name>
</gene>
<comment type="caution">
    <text evidence="1">The sequence shown here is derived from an EMBL/GenBank/DDBJ whole genome shotgun (WGS) entry which is preliminary data.</text>
</comment>
<evidence type="ECO:0000313" key="1">
    <source>
        <dbReference type="EMBL" id="KAG5532262.1"/>
    </source>
</evidence>
<reference evidence="1" key="1">
    <citation type="submission" date="2020-08" db="EMBL/GenBank/DDBJ databases">
        <title>Plant Genome Project.</title>
        <authorList>
            <person name="Zhang R.-G."/>
        </authorList>
    </citation>
    <scope>NUCLEOTIDE SEQUENCE</scope>
    <source>
        <strain evidence="1">WSP0</strain>
        <tissue evidence="1">Leaf</tissue>
    </source>
</reference>
<dbReference type="EMBL" id="JACTNZ010000009">
    <property type="protein sequence ID" value="KAG5532262.1"/>
    <property type="molecule type" value="Genomic_DNA"/>
</dbReference>
<accession>A0AAV6IXR3</accession>
<evidence type="ECO:0000313" key="2">
    <source>
        <dbReference type="Proteomes" id="UP000823749"/>
    </source>
</evidence>
<proteinExistence type="predicted"/>
<organism evidence="1 2">
    <name type="scientific">Rhododendron griersonianum</name>
    <dbReference type="NCBI Taxonomy" id="479676"/>
    <lineage>
        <taxon>Eukaryota</taxon>
        <taxon>Viridiplantae</taxon>
        <taxon>Streptophyta</taxon>
        <taxon>Embryophyta</taxon>
        <taxon>Tracheophyta</taxon>
        <taxon>Spermatophyta</taxon>
        <taxon>Magnoliopsida</taxon>
        <taxon>eudicotyledons</taxon>
        <taxon>Gunneridae</taxon>
        <taxon>Pentapetalae</taxon>
        <taxon>asterids</taxon>
        <taxon>Ericales</taxon>
        <taxon>Ericaceae</taxon>
        <taxon>Ericoideae</taxon>
        <taxon>Rhodoreae</taxon>
        <taxon>Rhododendron</taxon>
    </lineage>
</organism>
<dbReference type="Proteomes" id="UP000823749">
    <property type="component" value="Chromosome 9"/>
</dbReference>
<sequence length="170" mass="19337">MAMDEQRLRCYFLTANGIPKTSLRSNHQSETRVDPNKFTVLQSLSALEDNGDAVFLPFEADFTTGMIAQVDSIGALPVQKGRGRAIHNYIDGPVARIIQGWDDSVFKVSIVFLYDQLIVVDVVFLEDKCNFFLSVVYGHNRVGDRRVLWNDMQIVYRMDSAKPWIQLGDF</sequence>
<protein>
    <submittedName>
        <fullName evidence="1">Uncharacterized protein</fullName>
    </submittedName>
</protein>
<keyword evidence="2" id="KW-1185">Reference proteome</keyword>
<name>A0AAV6IXR3_9ERIC</name>